<dbReference type="SUPFAM" id="SSF51161">
    <property type="entry name" value="Trimeric LpxA-like enzymes"/>
    <property type="match status" value="1"/>
</dbReference>
<dbReference type="InterPro" id="IPR050484">
    <property type="entry name" value="Transf_Hexapept/Carb_Anhydrase"/>
</dbReference>
<dbReference type="Gene3D" id="2.160.10.10">
    <property type="entry name" value="Hexapeptide repeat proteins"/>
    <property type="match status" value="1"/>
</dbReference>
<protein>
    <submittedName>
        <fullName evidence="1">Gamma carbonic anhydrase family protein</fullName>
    </submittedName>
</protein>
<dbReference type="InterPro" id="IPR011004">
    <property type="entry name" value="Trimer_LpxA-like_sf"/>
</dbReference>
<name>A0ABY8CMH8_9HYPH</name>
<keyword evidence="2" id="KW-1185">Reference proteome</keyword>
<gene>
    <name evidence="1" type="ORF">PYH38_001232</name>
</gene>
<dbReference type="EMBL" id="CP120370">
    <property type="protein sequence ID" value="WEX79864.1"/>
    <property type="molecule type" value="Genomic_DNA"/>
</dbReference>
<dbReference type="Proteomes" id="UP001235547">
    <property type="component" value="Chromosome 2"/>
</dbReference>
<dbReference type="InterPro" id="IPR001451">
    <property type="entry name" value="Hexapep"/>
</dbReference>
<evidence type="ECO:0000313" key="1">
    <source>
        <dbReference type="EMBL" id="WEX79864.1"/>
    </source>
</evidence>
<reference evidence="1 2" key="1">
    <citation type="submission" date="2023-03" db="EMBL/GenBank/DDBJ databases">
        <authorList>
            <person name="Kaur S."/>
            <person name="Espinosa-Saiz D."/>
            <person name="Velazquez E."/>
            <person name="Menendez E."/>
            <person name="diCenzo G.C."/>
        </authorList>
    </citation>
    <scope>NUCLEOTIDE SEQUENCE [LARGE SCALE GENOMIC DNA]</scope>
    <source>
        <strain evidence="1 2">LMG 27395</strain>
    </source>
</reference>
<accession>A0ABY8CMH8</accession>
<dbReference type="RefSeq" id="WP_280730565.1">
    <property type="nucleotide sequence ID" value="NZ_CP120367.1"/>
</dbReference>
<dbReference type="PANTHER" id="PTHR13061">
    <property type="entry name" value="DYNACTIN SUBUNIT P25"/>
    <property type="match status" value="1"/>
</dbReference>
<dbReference type="PANTHER" id="PTHR13061:SF29">
    <property type="entry name" value="GAMMA CARBONIC ANHYDRASE-LIKE 1, MITOCHONDRIAL-RELATED"/>
    <property type="match status" value="1"/>
</dbReference>
<sequence length="208" mass="22073">MMITTYGEHKPRIDPQAWIAPDATVCGDVTIGAGARIMHGARVVAEAGGSIRIGRNCIVLENAVIRATSRHPCTIGDHCLIGPNCHVVGAEIGDEVFVATGAAIFHGAVIGKGAEVRINGTVHLRSRIEAGATVPIGWIAVGDPAEILPPDRHEAIWALQKPLDFPGFVYGLDRETPDLMQVLTAGLSERLSVHRAEERVAEVVSADD</sequence>
<organism evidence="1 2">
    <name type="scientific">Sinorhizobium numidicum</name>
    <dbReference type="NCBI Taxonomy" id="680248"/>
    <lineage>
        <taxon>Bacteria</taxon>
        <taxon>Pseudomonadati</taxon>
        <taxon>Pseudomonadota</taxon>
        <taxon>Alphaproteobacteria</taxon>
        <taxon>Hyphomicrobiales</taxon>
        <taxon>Rhizobiaceae</taxon>
        <taxon>Sinorhizobium/Ensifer group</taxon>
        <taxon>Sinorhizobium</taxon>
    </lineage>
</organism>
<evidence type="ECO:0000313" key="2">
    <source>
        <dbReference type="Proteomes" id="UP001235547"/>
    </source>
</evidence>
<dbReference type="Pfam" id="PF14602">
    <property type="entry name" value="Hexapep_2"/>
    <property type="match status" value="1"/>
</dbReference>
<proteinExistence type="predicted"/>